<organism evidence="2 3">
    <name type="scientific">Mycena metata</name>
    <dbReference type="NCBI Taxonomy" id="1033252"/>
    <lineage>
        <taxon>Eukaryota</taxon>
        <taxon>Fungi</taxon>
        <taxon>Dikarya</taxon>
        <taxon>Basidiomycota</taxon>
        <taxon>Agaricomycotina</taxon>
        <taxon>Agaricomycetes</taxon>
        <taxon>Agaricomycetidae</taxon>
        <taxon>Agaricales</taxon>
        <taxon>Marasmiineae</taxon>
        <taxon>Mycenaceae</taxon>
        <taxon>Mycena</taxon>
    </lineage>
</organism>
<gene>
    <name evidence="2" type="ORF">B0H16DRAFT_1462858</name>
</gene>
<sequence length="489" mass="52441">MSSLVLAALSRFTLDKNWVTLGHTLVTLLVTFLVTAADAPTSHRKMSSSTPTPVPAPASAPAPVPAPFYGNPGSVDAASLDDFATVFFSNGVLGLIQSQVYELRRALALSSAEVLRLSGNYAYNKLLADYRRLAEDMEDLQSTFGGYLRQVDAWTLFASGEVSHARMRNPAFPGPAWTGHPYDNPPLLSPHVSHEFLAAARTEYGLMAPGPPTRPTSPASPPGPTSSPAGPPPPPPRIRPGGVLHSGVRVGPGAPPGAQRRSGWHPRPSPAHSEGMSMAGTSVGTSVAGISAGTSIAGMSHVDGYSDEGYFSGHVANVPARRIRMDKHWRVAQISNVNLSQCNKIVPIATCTVLTSIAVLHAPSVFFSASSDNASNCVLSDPTAPFLLQMRNQGAPAFIFPHNTEVWRQFPSMVPDPAYAATSEDIDRVYLPRGGHTPYFVFEVKRAISKAPREALEASGNVHYQEVIQQNQQLVQENQRLEQELLHLQ</sequence>
<reference evidence="2" key="1">
    <citation type="submission" date="2023-03" db="EMBL/GenBank/DDBJ databases">
        <title>Massive genome expansion in bonnet fungi (Mycena s.s.) driven by repeated elements and novel gene families across ecological guilds.</title>
        <authorList>
            <consortium name="Lawrence Berkeley National Laboratory"/>
            <person name="Harder C.B."/>
            <person name="Miyauchi S."/>
            <person name="Viragh M."/>
            <person name="Kuo A."/>
            <person name="Thoen E."/>
            <person name="Andreopoulos B."/>
            <person name="Lu D."/>
            <person name="Skrede I."/>
            <person name="Drula E."/>
            <person name="Henrissat B."/>
            <person name="Morin E."/>
            <person name="Kohler A."/>
            <person name="Barry K."/>
            <person name="LaButti K."/>
            <person name="Morin E."/>
            <person name="Salamov A."/>
            <person name="Lipzen A."/>
            <person name="Mereny Z."/>
            <person name="Hegedus B."/>
            <person name="Baldrian P."/>
            <person name="Stursova M."/>
            <person name="Weitz H."/>
            <person name="Taylor A."/>
            <person name="Grigoriev I.V."/>
            <person name="Nagy L.G."/>
            <person name="Martin F."/>
            <person name="Kauserud H."/>
        </authorList>
    </citation>
    <scope>NUCLEOTIDE SEQUENCE</scope>
    <source>
        <strain evidence="2">CBHHK182m</strain>
    </source>
</reference>
<comment type="caution">
    <text evidence="2">The sequence shown here is derived from an EMBL/GenBank/DDBJ whole genome shotgun (WGS) entry which is preliminary data.</text>
</comment>
<feature type="region of interest" description="Disordered" evidence="1">
    <location>
        <begin position="205"/>
        <end position="282"/>
    </location>
</feature>
<feature type="compositionally biased region" description="Pro residues" evidence="1">
    <location>
        <begin position="209"/>
        <end position="238"/>
    </location>
</feature>
<accession>A0AAD7IMS5</accession>
<proteinExistence type="predicted"/>
<keyword evidence="3" id="KW-1185">Reference proteome</keyword>
<protein>
    <submittedName>
        <fullName evidence="2">Uncharacterized protein</fullName>
    </submittedName>
</protein>
<dbReference type="AlphaFoldDB" id="A0AAD7IMS5"/>
<evidence type="ECO:0000313" key="2">
    <source>
        <dbReference type="EMBL" id="KAJ7745357.1"/>
    </source>
</evidence>
<feature type="compositionally biased region" description="Low complexity" evidence="1">
    <location>
        <begin position="239"/>
        <end position="261"/>
    </location>
</feature>
<evidence type="ECO:0000256" key="1">
    <source>
        <dbReference type="SAM" id="MobiDB-lite"/>
    </source>
</evidence>
<name>A0AAD7IMS5_9AGAR</name>
<evidence type="ECO:0000313" key="3">
    <source>
        <dbReference type="Proteomes" id="UP001215598"/>
    </source>
</evidence>
<dbReference type="EMBL" id="JARKIB010000083">
    <property type="protein sequence ID" value="KAJ7745357.1"/>
    <property type="molecule type" value="Genomic_DNA"/>
</dbReference>
<dbReference type="Proteomes" id="UP001215598">
    <property type="component" value="Unassembled WGS sequence"/>
</dbReference>